<name>A0ACB9TLV6_HOLOL</name>
<comment type="caution">
    <text evidence="1">The sequence shown here is derived from an EMBL/GenBank/DDBJ whole genome shotgun (WGS) entry which is preliminary data.</text>
</comment>
<gene>
    <name evidence="1" type="ORF">MML48_2g00008753</name>
</gene>
<dbReference type="EMBL" id="CM043016">
    <property type="protein sequence ID" value="KAI4467786.1"/>
    <property type="molecule type" value="Genomic_DNA"/>
</dbReference>
<evidence type="ECO:0000313" key="2">
    <source>
        <dbReference type="Proteomes" id="UP001056778"/>
    </source>
</evidence>
<sequence length="178" mass="21240">MEGYNNNYPNESILNLFYTHGECNRIISRTCRVFNHRYPNLPPMNRFKFAKIETHFLRHWNMNTKRNCAMPVTGEENNEINILGYFTAHPHASIRKAEVDLDISMTSIQRVLAKNKWHPYAQRKVYELRNGDAQRRIDFCEWLTIRKQEHPDMLRKNLWSDESKFTRQGVLNNKNNGV</sequence>
<proteinExistence type="predicted"/>
<evidence type="ECO:0000313" key="1">
    <source>
        <dbReference type="EMBL" id="KAI4467786.1"/>
    </source>
</evidence>
<keyword evidence="2" id="KW-1185">Reference proteome</keyword>
<organism evidence="1 2">
    <name type="scientific">Holotrichia oblita</name>
    <name type="common">Chafer beetle</name>
    <dbReference type="NCBI Taxonomy" id="644536"/>
    <lineage>
        <taxon>Eukaryota</taxon>
        <taxon>Metazoa</taxon>
        <taxon>Ecdysozoa</taxon>
        <taxon>Arthropoda</taxon>
        <taxon>Hexapoda</taxon>
        <taxon>Insecta</taxon>
        <taxon>Pterygota</taxon>
        <taxon>Neoptera</taxon>
        <taxon>Endopterygota</taxon>
        <taxon>Coleoptera</taxon>
        <taxon>Polyphaga</taxon>
        <taxon>Scarabaeiformia</taxon>
        <taxon>Scarabaeidae</taxon>
        <taxon>Melolonthinae</taxon>
        <taxon>Holotrichia</taxon>
    </lineage>
</organism>
<protein>
    <submittedName>
        <fullName evidence="1">Transposable element tc3 transposase-like protein</fullName>
    </submittedName>
</protein>
<accession>A0ACB9TLV6</accession>
<dbReference type="Proteomes" id="UP001056778">
    <property type="component" value="Chromosome 2"/>
</dbReference>
<reference evidence="1" key="1">
    <citation type="submission" date="2022-04" db="EMBL/GenBank/DDBJ databases">
        <title>Chromosome-scale genome assembly of Holotrichia oblita Faldermann.</title>
        <authorList>
            <person name="Rongchong L."/>
        </authorList>
    </citation>
    <scope>NUCLEOTIDE SEQUENCE</scope>
    <source>
        <strain evidence="1">81SQS9</strain>
    </source>
</reference>